<gene>
    <name evidence="1" type="ORF">PHAECO_LOCUS5542</name>
</gene>
<proteinExistence type="predicted"/>
<dbReference type="AlphaFoldDB" id="A0A9N9SG58"/>
<accession>A0A9N9SG58</accession>
<evidence type="ECO:0008006" key="3">
    <source>
        <dbReference type="Google" id="ProtNLM"/>
    </source>
</evidence>
<dbReference type="EMBL" id="OU896723">
    <property type="protein sequence ID" value="CAG9818329.1"/>
    <property type="molecule type" value="Genomic_DNA"/>
</dbReference>
<sequence>MDLDDLETDFMNVQQSHKDHMREMEVKQEKLKYMIVKQKYFKEKYPNFLTWQDKEQIRYLHHKDPQDWTVDKLAESFPALPNIIMKILRSNFSKSDSKIVNHDANVQKNWKSFEKGEMTDLPEDLVEHLNKFTKRISRNNLVQYSSPVNNKKEIIVQPDAPREFSEIISSYERLKNKNRVQEEVKEVQTVSNYPSLPANPENSDTYLMIDKKNMKQRKHMTLTQLQNKIQTKALDGNILSEDEKMILKEINPPTETENISLAQVNEEDTTIIMNKFNSTGGSLVKKSERDYNHLIYPEKIRIPKDKVRKGYTYRLNDCFYDCDGEFLYRVPGMG</sequence>
<name>A0A9N9SG58_PHACE</name>
<reference evidence="1" key="2">
    <citation type="submission" date="2022-10" db="EMBL/GenBank/DDBJ databases">
        <authorList>
            <consortium name="ENA_rothamsted_submissions"/>
            <consortium name="culmorum"/>
            <person name="King R."/>
        </authorList>
    </citation>
    <scope>NUCLEOTIDE SEQUENCE</scope>
</reference>
<organism evidence="1 2">
    <name type="scientific">Phaedon cochleariae</name>
    <name type="common">Mustard beetle</name>
    <dbReference type="NCBI Taxonomy" id="80249"/>
    <lineage>
        <taxon>Eukaryota</taxon>
        <taxon>Metazoa</taxon>
        <taxon>Ecdysozoa</taxon>
        <taxon>Arthropoda</taxon>
        <taxon>Hexapoda</taxon>
        <taxon>Insecta</taxon>
        <taxon>Pterygota</taxon>
        <taxon>Neoptera</taxon>
        <taxon>Endopterygota</taxon>
        <taxon>Coleoptera</taxon>
        <taxon>Polyphaga</taxon>
        <taxon>Cucujiformia</taxon>
        <taxon>Chrysomeloidea</taxon>
        <taxon>Chrysomelidae</taxon>
        <taxon>Chrysomelinae</taxon>
        <taxon>Chrysomelini</taxon>
        <taxon>Phaedon</taxon>
    </lineage>
</organism>
<evidence type="ECO:0000313" key="1">
    <source>
        <dbReference type="EMBL" id="CAG9818329.1"/>
    </source>
</evidence>
<dbReference type="PANTHER" id="PTHR13475">
    <property type="entry name" value="NEUGRIN"/>
    <property type="match status" value="1"/>
</dbReference>
<dbReference type="InterPro" id="IPR010487">
    <property type="entry name" value="NGRN/Rrg9"/>
</dbReference>
<dbReference type="Proteomes" id="UP001153737">
    <property type="component" value="Chromosome 17"/>
</dbReference>
<evidence type="ECO:0000313" key="2">
    <source>
        <dbReference type="Proteomes" id="UP001153737"/>
    </source>
</evidence>
<protein>
    <recommendedName>
        <fullName evidence="3">Neurite outgrowth-associated protein</fullName>
    </recommendedName>
</protein>
<dbReference type="Pfam" id="PF06413">
    <property type="entry name" value="Neugrin"/>
    <property type="match status" value="1"/>
</dbReference>
<dbReference type="PANTHER" id="PTHR13475:SF3">
    <property type="entry name" value="NEUGRIN"/>
    <property type="match status" value="1"/>
</dbReference>
<dbReference type="GO" id="GO:0005634">
    <property type="term" value="C:nucleus"/>
    <property type="evidence" value="ECO:0007669"/>
    <property type="project" value="TreeGrafter"/>
</dbReference>
<reference evidence="1" key="1">
    <citation type="submission" date="2022-01" db="EMBL/GenBank/DDBJ databases">
        <authorList>
            <person name="King R."/>
        </authorList>
    </citation>
    <scope>NUCLEOTIDE SEQUENCE</scope>
</reference>
<dbReference type="OrthoDB" id="6415470at2759"/>
<keyword evidence="2" id="KW-1185">Reference proteome</keyword>